<dbReference type="InterPro" id="IPR029063">
    <property type="entry name" value="SAM-dependent_MTases_sf"/>
</dbReference>
<organism evidence="1 2">
    <name type="scientific">Litorisediminicola beolgyonensis</name>
    <dbReference type="NCBI Taxonomy" id="1173614"/>
    <lineage>
        <taxon>Bacteria</taxon>
        <taxon>Pseudomonadati</taxon>
        <taxon>Pseudomonadota</taxon>
        <taxon>Alphaproteobacteria</taxon>
        <taxon>Rhodobacterales</taxon>
        <taxon>Paracoccaceae</taxon>
        <taxon>Litorisediminicola</taxon>
    </lineage>
</organism>
<dbReference type="CDD" id="cd02440">
    <property type="entry name" value="AdoMet_MTases"/>
    <property type="match status" value="1"/>
</dbReference>
<dbReference type="RefSeq" id="WP_386805097.1">
    <property type="nucleotide sequence ID" value="NZ_JBHTMU010000031.1"/>
</dbReference>
<dbReference type="SUPFAM" id="SSF53335">
    <property type="entry name" value="S-adenosyl-L-methionine-dependent methyltransferases"/>
    <property type="match status" value="1"/>
</dbReference>
<evidence type="ECO:0000313" key="1">
    <source>
        <dbReference type="EMBL" id="MFD1343823.1"/>
    </source>
</evidence>
<keyword evidence="1" id="KW-0808">Transferase</keyword>
<keyword evidence="2" id="KW-1185">Reference proteome</keyword>
<gene>
    <name evidence="1" type="ORF">ACFQ4E_15455</name>
</gene>
<dbReference type="Gene3D" id="3.40.50.150">
    <property type="entry name" value="Vaccinia Virus protein VP39"/>
    <property type="match status" value="1"/>
</dbReference>
<comment type="caution">
    <text evidence="1">The sequence shown here is derived from an EMBL/GenBank/DDBJ whole genome shotgun (WGS) entry which is preliminary data.</text>
</comment>
<name>A0ABW3ZLL9_9RHOB</name>
<dbReference type="EC" id="2.1.1.-" evidence="1"/>
<dbReference type="GO" id="GO:0008168">
    <property type="term" value="F:methyltransferase activity"/>
    <property type="evidence" value="ECO:0007669"/>
    <property type="project" value="UniProtKB-KW"/>
</dbReference>
<dbReference type="Proteomes" id="UP001597135">
    <property type="component" value="Unassembled WGS sequence"/>
</dbReference>
<dbReference type="EMBL" id="JBHTMU010000031">
    <property type="protein sequence ID" value="MFD1343823.1"/>
    <property type="molecule type" value="Genomic_DNA"/>
</dbReference>
<sequence length="236" mass="26605">MKRFNFPADGDIAADIRDRYGFEGDLVDIYASNTGTTVQKWHHYLPIYDRYFGRFRGTPVRFLEIGVKKGGSLQMWRRYLGEEAQIFGIDIDPDCAQYDGQAGQVRIGSQTDEVFLEGVAHEMGGIDVVLDDGSHKMRHVRKSLAALYPHLTMGGVYMIEDMHTAYFPGFGGGLDNKMNFFNAVRNLVDDMHGWYHSGRLHSKPLAGEISGIHIHDSVVVLEKAPRQRPTQSKVGR</sequence>
<keyword evidence="1" id="KW-0489">Methyltransferase</keyword>
<evidence type="ECO:0000313" key="2">
    <source>
        <dbReference type="Proteomes" id="UP001597135"/>
    </source>
</evidence>
<reference evidence="2" key="1">
    <citation type="journal article" date="2019" name="Int. J. Syst. Evol. Microbiol.">
        <title>The Global Catalogue of Microorganisms (GCM) 10K type strain sequencing project: providing services to taxonomists for standard genome sequencing and annotation.</title>
        <authorList>
            <consortium name="The Broad Institute Genomics Platform"/>
            <consortium name="The Broad Institute Genome Sequencing Center for Infectious Disease"/>
            <person name="Wu L."/>
            <person name="Ma J."/>
        </authorList>
    </citation>
    <scope>NUCLEOTIDE SEQUENCE [LARGE SCALE GENOMIC DNA]</scope>
    <source>
        <strain evidence="2">CCUG 62953</strain>
    </source>
</reference>
<accession>A0ABW3ZLL9</accession>
<protein>
    <submittedName>
        <fullName evidence="1">Class I SAM-dependent methyltransferase</fullName>
        <ecNumber evidence="1">2.1.1.-</ecNumber>
    </submittedName>
</protein>
<proteinExistence type="predicted"/>
<dbReference type="Pfam" id="PF13578">
    <property type="entry name" value="Methyltransf_24"/>
    <property type="match status" value="1"/>
</dbReference>
<dbReference type="GO" id="GO:0032259">
    <property type="term" value="P:methylation"/>
    <property type="evidence" value="ECO:0007669"/>
    <property type="project" value="UniProtKB-KW"/>
</dbReference>